<comment type="similarity">
    <text evidence="1">Belongs to the 'GDXG' lipolytic enzyme family.</text>
</comment>
<evidence type="ECO:0000256" key="2">
    <source>
        <dbReference type="ARBA" id="ARBA00022801"/>
    </source>
</evidence>
<gene>
    <name evidence="5" type="ORF">JWS13_24240</name>
</gene>
<dbReference type="InterPro" id="IPR033140">
    <property type="entry name" value="Lipase_GDXG_put_SER_AS"/>
</dbReference>
<dbReference type="InterPro" id="IPR050300">
    <property type="entry name" value="GDXG_lipolytic_enzyme"/>
</dbReference>
<dbReference type="Pfam" id="PF07859">
    <property type="entry name" value="Abhydrolase_3"/>
    <property type="match status" value="1"/>
</dbReference>
<dbReference type="PROSITE" id="PS01174">
    <property type="entry name" value="LIPASE_GDXG_SER"/>
    <property type="match status" value="1"/>
</dbReference>
<dbReference type="Proteomes" id="UP000662986">
    <property type="component" value="Chromosome"/>
</dbReference>
<evidence type="ECO:0000313" key="5">
    <source>
        <dbReference type="EMBL" id="QSE91521.1"/>
    </source>
</evidence>
<dbReference type="GO" id="GO:0016787">
    <property type="term" value="F:hydrolase activity"/>
    <property type="evidence" value="ECO:0007669"/>
    <property type="project" value="UniProtKB-KW"/>
</dbReference>
<dbReference type="PANTHER" id="PTHR48081:SF8">
    <property type="entry name" value="ALPHA_BETA HYDROLASE FOLD-3 DOMAIN-CONTAINING PROTEIN-RELATED"/>
    <property type="match status" value="1"/>
</dbReference>
<sequence length="355" mass="37988">MTTSAIGSGAPVSAPALSFAERVQRLVFTALGRMPEGILGRLVKVPVDNEGDRMAPEIAALMRIAEMADDYSDGTAANARILEEAQARIFAEDFPPFAIAEELSLPSGLRATRYRARATSRGLLVFFHGGGFVLGSRASYDSPARLLASGADVDVLSIEYRRAPEHPFPAATDDALTAWKFAVEHAAQWGHNPRAIIIAGDSAGANLTAVLAQQILGQDIQPQLQVLIYPVTDLVDERASRTEFATNPALTAKQIAWFTDQYLPAGVDTADPRISPIRAEHLSGLPPAVVCVAGFDPLRDEGIAYAERLRENGVPTQLLREGGLVHGFISLTRISPASRAAVERITAAISESVSR</sequence>
<name>A0A974ZV27_9NOCA</name>
<evidence type="ECO:0000313" key="6">
    <source>
        <dbReference type="Proteomes" id="UP000662986"/>
    </source>
</evidence>
<dbReference type="SUPFAM" id="SSF53474">
    <property type="entry name" value="alpha/beta-Hydrolases"/>
    <property type="match status" value="1"/>
</dbReference>
<dbReference type="RefSeq" id="WP_206007948.1">
    <property type="nucleotide sequence ID" value="NZ_CP070619.1"/>
</dbReference>
<dbReference type="EMBL" id="CP070619">
    <property type="protein sequence ID" value="QSE91521.1"/>
    <property type="molecule type" value="Genomic_DNA"/>
</dbReference>
<reference evidence="5 6" key="2">
    <citation type="journal article" date="2022" name="Arch. Microbiol.">
        <title>Rhodococcus pseudokoreensis sp. nov. isolated from the rhizosphere of young M26 apple rootstocks.</title>
        <authorList>
            <person name="Kampfer P."/>
            <person name="Glaeser S.P."/>
            <person name="Blom J."/>
            <person name="Wolf J."/>
            <person name="Benning S."/>
            <person name="Schloter M."/>
            <person name="Neumann-Schaal M."/>
        </authorList>
    </citation>
    <scope>NUCLEOTIDE SEQUENCE [LARGE SCALE GENOMIC DNA]</scope>
    <source>
        <strain evidence="5 6">R79</strain>
    </source>
</reference>
<keyword evidence="6" id="KW-1185">Reference proteome</keyword>
<dbReference type="Gene3D" id="3.40.50.1820">
    <property type="entry name" value="alpha/beta hydrolase"/>
    <property type="match status" value="1"/>
</dbReference>
<feature type="active site" evidence="3">
    <location>
        <position position="202"/>
    </location>
</feature>
<organism evidence="5 6">
    <name type="scientific">Rhodococcus pseudokoreensis</name>
    <dbReference type="NCBI Taxonomy" id="2811421"/>
    <lineage>
        <taxon>Bacteria</taxon>
        <taxon>Bacillati</taxon>
        <taxon>Actinomycetota</taxon>
        <taxon>Actinomycetes</taxon>
        <taxon>Mycobacteriales</taxon>
        <taxon>Nocardiaceae</taxon>
        <taxon>Rhodococcus</taxon>
    </lineage>
</organism>
<evidence type="ECO:0000256" key="3">
    <source>
        <dbReference type="PROSITE-ProRule" id="PRU10038"/>
    </source>
</evidence>
<dbReference type="InterPro" id="IPR013094">
    <property type="entry name" value="AB_hydrolase_3"/>
</dbReference>
<accession>A0A974ZV27</accession>
<evidence type="ECO:0000259" key="4">
    <source>
        <dbReference type="Pfam" id="PF07859"/>
    </source>
</evidence>
<feature type="domain" description="Alpha/beta hydrolase fold-3" evidence="4">
    <location>
        <begin position="124"/>
        <end position="329"/>
    </location>
</feature>
<protein>
    <submittedName>
        <fullName evidence="5">Alpha/beta hydrolase</fullName>
    </submittedName>
</protein>
<evidence type="ECO:0000256" key="1">
    <source>
        <dbReference type="ARBA" id="ARBA00010515"/>
    </source>
</evidence>
<reference evidence="5 6" key="1">
    <citation type="journal article" date="2021" name="Microbiol. Resour. Announc.">
        <title>Complete Genome Sequences of Two Rhodococcus sp. Strains with Large and Linear Chromosomes, Isolated from Apple Rhizosphere.</title>
        <authorList>
            <person name="Benning S."/>
            <person name="Brugnone N."/>
            <person name="Siani R."/>
            <person name="Kublik S."/>
            <person name="Schloter M."/>
            <person name="Rad V."/>
        </authorList>
    </citation>
    <scope>NUCLEOTIDE SEQUENCE [LARGE SCALE GENOMIC DNA]</scope>
    <source>
        <strain evidence="5 6">R79</strain>
    </source>
</reference>
<dbReference type="InterPro" id="IPR029058">
    <property type="entry name" value="AB_hydrolase_fold"/>
</dbReference>
<keyword evidence="2 5" id="KW-0378">Hydrolase</keyword>
<proteinExistence type="inferred from homology"/>
<dbReference type="PANTHER" id="PTHR48081">
    <property type="entry name" value="AB HYDROLASE SUPERFAMILY PROTEIN C4A8.06C"/>
    <property type="match status" value="1"/>
</dbReference>